<sequence length="130" mass="14334">MAKWADLVAFVRSEYQVVDQTPDEISIYVEFEDERSQVIWLSHEVLDGKEDWVQIASPCGLAAKVNLPALLKEVGHTTVVGGVAIMGEHVVLRHALPLENLDINEFVDPLTLLAGTVDTLEEQFSGGDSF</sequence>
<evidence type="ECO:0000313" key="2">
    <source>
        <dbReference type="Proteomes" id="UP000256269"/>
    </source>
</evidence>
<dbReference type="Proteomes" id="UP000256269">
    <property type="component" value="Unassembled WGS sequence"/>
</dbReference>
<organism evidence="1 2">
    <name type="scientific">Kutzneria buriramensis</name>
    <dbReference type="NCBI Taxonomy" id="1045776"/>
    <lineage>
        <taxon>Bacteria</taxon>
        <taxon>Bacillati</taxon>
        <taxon>Actinomycetota</taxon>
        <taxon>Actinomycetes</taxon>
        <taxon>Pseudonocardiales</taxon>
        <taxon>Pseudonocardiaceae</taxon>
        <taxon>Kutzneria</taxon>
    </lineage>
</organism>
<protein>
    <recommendedName>
        <fullName evidence="3">Sensory transduction regulator</fullName>
    </recommendedName>
</protein>
<gene>
    <name evidence="1" type="ORF">BCF44_103284</name>
</gene>
<dbReference type="Gene3D" id="3.30.1460.10">
    <property type="match status" value="1"/>
</dbReference>
<comment type="caution">
    <text evidence="1">The sequence shown here is derived from an EMBL/GenBank/DDBJ whole genome shotgun (WGS) entry which is preliminary data.</text>
</comment>
<proteinExistence type="predicted"/>
<dbReference type="RefSeq" id="WP_116173867.1">
    <property type="nucleotide sequence ID" value="NZ_CP144375.1"/>
</dbReference>
<evidence type="ECO:0008006" key="3">
    <source>
        <dbReference type="Google" id="ProtNLM"/>
    </source>
</evidence>
<dbReference type="SUPFAM" id="SSF69635">
    <property type="entry name" value="Type III secretory system chaperone-like"/>
    <property type="match status" value="1"/>
</dbReference>
<evidence type="ECO:0000313" key="1">
    <source>
        <dbReference type="EMBL" id="REH51835.1"/>
    </source>
</evidence>
<dbReference type="AlphaFoldDB" id="A0A3E0I0V7"/>
<keyword evidence="2" id="KW-1185">Reference proteome</keyword>
<reference evidence="1 2" key="1">
    <citation type="submission" date="2018-08" db="EMBL/GenBank/DDBJ databases">
        <title>Genomic Encyclopedia of Archaeal and Bacterial Type Strains, Phase II (KMG-II): from individual species to whole genera.</title>
        <authorList>
            <person name="Goeker M."/>
        </authorList>
    </citation>
    <scope>NUCLEOTIDE SEQUENCE [LARGE SCALE GENOMIC DNA]</scope>
    <source>
        <strain evidence="1 2">DSM 45791</strain>
    </source>
</reference>
<dbReference type="OrthoDB" id="3295813at2"/>
<dbReference type="EMBL" id="QUNO01000003">
    <property type="protein sequence ID" value="REH51835.1"/>
    <property type="molecule type" value="Genomic_DNA"/>
</dbReference>
<accession>A0A3E0I0V7</accession>
<name>A0A3E0I0V7_9PSEU</name>